<dbReference type="EMBL" id="FWWU01000007">
    <property type="protein sequence ID" value="SMB84617.1"/>
    <property type="molecule type" value="Genomic_DNA"/>
</dbReference>
<dbReference type="AlphaFoldDB" id="A0A1W1UU42"/>
<organism evidence="1 2">
    <name type="scientific">Deinococcus hopiensis KR-140</name>
    <dbReference type="NCBI Taxonomy" id="695939"/>
    <lineage>
        <taxon>Bacteria</taxon>
        <taxon>Thermotogati</taxon>
        <taxon>Deinococcota</taxon>
        <taxon>Deinococci</taxon>
        <taxon>Deinococcales</taxon>
        <taxon>Deinococcaceae</taxon>
        <taxon>Deinococcus</taxon>
    </lineage>
</organism>
<name>A0A1W1UU42_9DEIO</name>
<evidence type="ECO:0000313" key="1">
    <source>
        <dbReference type="EMBL" id="SMB84617.1"/>
    </source>
</evidence>
<dbReference type="Proteomes" id="UP000192582">
    <property type="component" value="Unassembled WGS sequence"/>
</dbReference>
<reference evidence="1 2" key="1">
    <citation type="submission" date="2017-04" db="EMBL/GenBank/DDBJ databases">
        <authorList>
            <person name="Afonso C.L."/>
            <person name="Miller P.J."/>
            <person name="Scott M.A."/>
            <person name="Spackman E."/>
            <person name="Goraichik I."/>
            <person name="Dimitrov K.M."/>
            <person name="Suarez D.L."/>
            <person name="Swayne D.E."/>
        </authorList>
    </citation>
    <scope>NUCLEOTIDE SEQUENCE [LARGE SCALE GENOMIC DNA]</scope>
    <source>
        <strain evidence="1 2">KR-140</strain>
    </source>
</reference>
<protein>
    <submittedName>
        <fullName evidence="1">Uncharacterized protein</fullName>
    </submittedName>
</protein>
<gene>
    <name evidence="1" type="ORF">SAMN00790413_05216</name>
</gene>
<accession>A0A1W1UU42</accession>
<keyword evidence="2" id="KW-1185">Reference proteome</keyword>
<evidence type="ECO:0000313" key="2">
    <source>
        <dbReference type="Proteomes" id="UP000192582"/>
    </source>
</evidence>
<proteinExistence type="predicted"/>
<sequence length="131" mass="14800">MKGSEHLLLDSGFAAHLAHMLDIPSLSPAVTERAADVATAVETELKKIQDLVPDQELQILKRYAEALRFIAEVGFFQSRFLIEYLRQEMVDRPRAGRLGVTLEQLPMTVQLLKLARKNSDGTPWVEGEAWR</sequence>